<keyword evidence="2" id="KW-1185">Reference proteome</keyword>
<proteinExistence type="predicted"/>
<organism evidence="1 2">
    <name type="scientific">Aspergillus novoparasiticus</name>
    <dbReference type="NCBI Taxonomy" id="986946"/>
    <lineage>
        <taxon>Eukaryota</taxon>
        <taxon>Fungi</taxon>
        <taxon>Dikarya</taxon>
        <taxon>Ascomycota</taxon>
        <taxon>Pezizomycotina</taxon>
        <taxon>Eurotiomycetes</taxon>
        <taxon>Eurotiomycetidae</taxon>
        <taxon>Eurotiales</taxon>
        <taxon>Aspergillaceae</taxon>
        <taxon>Aspergillus</taxon>
        <taxon>Aspergillus subgen. Circumdati</taxon>
    </lineage>
</organism>
<dbReference type="Proteomes" id="UP000326799">
    <property type="component" value="Unassembled WGS sequence"/>
</dbReference>
<protein>
    <submittedName>
        <fullName evidence="1">Uncharacterized protein</fullName>
    </submittedName>
</protein>
<evidence type="ECO:0000313" key="2">
    <source>
        <dbReference type="Proteomes" id="UP000326799"/>
    </source>
</evidence>
<name>A0A5N6E8L5_9EURO</name>
<sequence>MCLMLCPSWDCASVHRSLGYATKGCFYRLILKPCVDFSGQNHLLLQFRKTFQPLRLANPGPAFPPQIEASHASQLFPCIEDHPPPNESMEDSSASFLQIFTPPKKASSNPGTSVYIEPSSSFSTGSMSSRRSCELEIMLVEQEYGVCSTHGGGLGGGAWFPPRLRRFYLK</sequence>
<evidence type="ECO:0000313" key="1">
    <source>
        <dbReference type="EMBL" id="KAB8213144.1"/>
    </source>
</evidence>
<dbReference type="EMBL" id="ML733685">
    <property type="protein sequence ID" value="KAB8213144.1"/>
    <property type="molecule type" value="Genomic_DNA"/>
</dbReference>
<gene>
    <name evidence="1" type="ORF">BDV33DRAFT_185355</name>
</gene>
<dbReference type="AlphaFoldDB" id="A0A5N6E8L5"/>
<accession>A0A5N6E8L5</accession>
<reference evidence="1 2" key="1">
    <citation type="submission" date="2019-04" db="EMBL/GenBank/DDBJ databases">
        <title>Fungal friends and foes A comparative genomics study of 23 Aspergillus species from section Flavi.</title>
        <authorList>
            <consortium name="DOE Joint Genome Institute"/>
            <person name="Kjaerbolling I."/>
            <person name="Vesth T.C."/>
            <person name="Frisvad J.C."/>
            <person name="Nybo J.L."/>
            <person name="Theobald S."/>
            <person name="Kildgaard S."/>
            <person name="Petersen T.I."/>
            <person name="Kuo A."/>
            <person name="Sato A."/>
            <person name="Lyhne E.K."/>
            <person name="Kogle M.E."/>
            <person name="Wiebenga A."/>
            <person name="Kun R.S."/>
            <person name="Lubbers R.J."/>
            <person name="Makela M.R."/>
            <person name="Barry K."/>
            <person name="Chovatia M."/>
            <person name="Clum A."/>
            <person name="Daum C."/>
            <person name="Haridas S."/>
            <person name="He G."/>
            <person name="LaButti K."/>
            <person name="Lipzen A."/>
            <person name="Mondo S."/>
            <person name="Pangilinan J."/>
            <person name="Riley R."/>
            <person name="Salamov A."/>
            <person name="Simmons B.A."/>
            <person name="Magnuson J.K."/>
            <person name="Henrissat B."/>
            <person name="Mortensen U.H."/>
            <person name="Larsen T.O."/>
            <person name="De vries R.P."/>
            <person name="Grigoriev I.V."/>
            <person name="Machida M."/>
            <person name="Baker S.E."/>
            <person name="Andersen M.R."/>
        </authorList>
    </citation>
    <scope>NUCLEOTIDE SEQUENCE [LARGE SCALE GENOMIC DNA]</scope>
    <source>
        <strain evidence="1 2">CBS 126849</strain>
    </source>
</reference>